<organism evidence="3 4">
    <name type="scientific">Heyndrickxia oleronia</name>
    <dbReference type="NCBI Taxonomy" id="38875"/>
    <lineage>
        <taxon>Bacteria</taxon>
        <taxon>Bacillati</taxon>
        <taxon>Bacillota</taxon>
        <taxon>Bacilli</taxon>
        <taxon>Bacillales</taxon>
        <taxon>Bacillaceae</taxon>
        <taxon>Heyndrickxia</taxon>
    </lineage>
</organism>
<dbReference type="PANTHER" id="PTHR43477:SF1">
    <property type="entry name" value="DIHYDROANTICAPSIN 7-DEHYDROGENASE"/>
    <property type="match status" value="1"/>
</dbReference>
<sequence length="84" mass="8925">MEQFSKGKFSGKKVVITGGSSGIGLATAKLRGTYSDYWTYSGDAALHDSRSGTRIITRNIRVNAVSPGVINTGIMEKSMPKEAA</sequence>
<comment type="caution">
    <text evidence="3">The sequence shown here is derived from an EMBL/GenBank/DDBJ whole genome shotgun (WGS) entry which is preliminary data.</text>
</comment>
<proteinExistence type="inferred from homology"/>
<dbReference type="Gene3D" id="3.40.50.720">
    <property type="entry name" value="NAD(P)-binding Rossmann-like Domain"/>
    <property type="match status" value="1"/>
</dbReference>
<dbReference type="RefSeq" id="WP_280617702.1">
    <property type="nucleotide sequence ID" value="NZ_JAROYP010000012.1"/>
</dbReference>
<dbReference type="InterPro" id="IPR036291">
    <property type="entry name" value="NAD(P)-bd_dom_sf"/>
</dbReference>
<dbReference type="AlphaFoldDB" id="A0AAW6SXE7"/>
<gene>
    <name evidence="3" type="ORF">P5X88_18690</name>
</gene>
<name>A0AAW6SXE7_9BACI</name>
<dbReference type="Proteomes" id="UP001159179">
    <property type="component" value="Unassembled WGS sequence"/>
</dbReference>
<dbReference type="InterPro" id="IPR051122">
    <property type="entry name" value="SDR_DHRS6-like"/>
</dbReference>
<dbReference type="SUPFAM" id="SSF51735">
    <property type="entry name" value="NAD(P)-binding Rossmann-fold domains"/>
    <property type="match status" value="2"/>
</dbReference>
<comment type="similarity">
    <text evidence="1">Belongs to the short-chain dehydrogenases/reductases (SDR) family.</text>
</comment>
<keyword evidence="2" id="KW-0560">Oxidoreductase</keyword>
<reference evidence="3" key="1">
    <citation type="submission" date="2023-03" db="EMBL/GenBank/DDBJ databases">
        <title>Bacterial isolates from washroom surfaces on a university campus.</title>
        <authorList>
            <person name="Holman D.B."/>
            <person name="Gzyl K.E."/>
            <person name="Taheri A.E."/>
        </authorList>
    </citation>
    <scope>NUCLEOTIDE SEQUENCE</scope>
    <source>
        <strain evidence="3">RD03</strain>
    </source>
</reference>
<accession>A0AAW6SXE7</accession>
<protein>
    <submittedName>
        <fullName evidence="3">Uncharacterized protein</fullName>
    </submittedName>
</protein>
<evidence type="ECO:0000313" key="4">
    <source>
        <dbReference type="Proteomes" id="UP001159179"/>
    </source>
</evidence>
<evidence type="ECO:0000313" key="3">
    <source>
        <dbReference type="EMBL" id="MDH5162963.1"/>
    </source>
</evidence>
<dbReference type="EMBL" id="JAROYP010000012">
    <property type="protein sequence ID" value="MDH5162963.1"/>
    <property type="molecule type" value="Genomic_DNA"/>
</dbReference>
<evidence type="ECO:0000256" key="1">
    <source>
        <dbReference type="ARBA" id="ARBA00006484"/>
    </source>
</evidence>
<dbReference type="GO" id="GO:0016491">
    <property type="term" value="F:oxidoreductase activity"/>
    <property type="evidence" value="ECO:0007669"/>
    <property type="project" value="UniProtKB-KW"/>
</dbReference>
<dbReference type="PANTHER" id="PTHR43477">
    <property type="entry name" value="DIHYDROANTICAPSIN 7-DEHYDROGENASE"/>
    <property type="match status" value="1"/>
</dbReference>
<evidence type="ECO:0000256" key="2">
    <source>
        <dbReference type="ARBA" id="ARBA00023002"/>
    </source>
</evidence>